<dbReference type="OrthoDB" id="5295441at2"/>
<evidence type="ECO:0000313" key="11">
    <source>
        <dbReference type="Proteomes" id="UP000295536"/>
    </source>
</evidence>
<evidence type="ECO:0000256" key="2">
    <source>
        <dbReference type="ARBA" id="ARBA00009695"/>
    </source>
</evidence>
<dbReference type="Pfam" id="PF21981">
    <property type="entry name" value="RecX_HTH3"/>
    <property type="match status" value="1"/>
</dbReference>
<dbReference type="EMBL" id="SMAH01000021">
    <property type="protein sequence ID" value="TCS94010.1"/>
    <property type="molecule type" value="Genomic_DNA"/>
</dbReference>
<evidence type="ECO:0000313" key="9">
    <source>
        <dbReference type="EMBL" id="TCS94010.1"/>
    </source>
</evidence>
<evidence type="ECO:0000256" key="1">
    <source>
        <dbReference type="ARBA" id="ARBA00004496"/>
    </source>
</evidence>
<dbReference type="Proteomes" id="UP000295536">
    <property type="component" value="Unassembled WGS sequence"/>
</dbReference>
<evidence type="ECO:0000259" key="7">
    <source>
        <dbReference type="Pfam" id="PF21981"/>
    </source>
</evidence>
<protein>
    <recommendedName>
        <fullName evidence="3 5">Regulatory protein RecX</fullName>
    </recommendedName>
</protein>
<reference evidence="10 12" key="2">
    <citation type="submission" date="2019-07" db="EMBL/GenBank/DDBJ databases">
        <title>Tepidimonas ignava SPS-1037 draft genome.</title>
        <authorList>
            <person name="Da Costa M.S."/>
            <person name="Froufe H.J.C."/>
            <person name="Egas C."/>
            <person name="Albuquerque L."/>
        </authorList>
    </citation>
    <scope>NUCLEOTIDE SEQUENCE [LARGE SCALE GENOMIC DNA]</scope>
    <source>
        <strain evidence="10 12">SPS-1037</strain>
    </source>
</reference>
<dbReference type="InterPro" id="IPR053926">
    <property type="entry name" value="RecX_HTH_1st"/>
</dbReference>
<dbReference type="InterPro" id="IPR003783">
    <property type="entry name" value="Regulatory_RecX"/>
</dbReference>
<dbReference type="NCBIfam" id="NF001055">
    <property type="entry name" value="PRK00117.2-5"/>
    <property type="match status" value="1"/>
</dbReference>
<dbReference type="Pfam" id="PF21982">
    <property type="entry name" value="RecX_HTH1"/>
    <property type="match status" value="1"/>
</dbReference>
<evidence type="ECO:0000313" key="10">
    <source>
        <dbReference type="EMBL" id="TSE18750.1"/>
    </source>
</evidence>
<dbReference type="EMBL" id="VJNC01000022">
    <property type="protein sequence ID" value="TSE18750.1"/>
    <property type="molecule type" value="Genomic_DNA"/>
</dbReference>
<evidence type="ECO:0000259" key="8">
    <source>
        <dbReference type="Pfam" id="PF21982"/>
    </source>
</evidence>
<comment type="function">
    <text evidence="5">Modulates RecA activity.</text>
</comment>
<dbReference type="Gene3D" id="1.10.10.10">
    <property type="entry name" value="Winged helix-like DNA-binding domain superfamily/Winged helix DNA-binding domain"/>
    <property type="match status" value="2"/>
</dbReference>
<evidence type="ECO:0000256" key="5">
    <source>
        <dbReference type="HAMAP-Rule" id="MF_01114"/>
    </source>
</evidence>
<feature type="domain" description="RecX third three-helical" evidence="7">
    <location>
        <begin position="121"/>
        <end position="164"/>
    </location>
</feature>
<keyword evidence="4 5" id="KW-0963">Cytoplasm</keyword>
<organism evidence="9 11">
    <name type="scientific">Tepidimonas ignava</name>
    <dbReference type="NCBI Taxonomy" id="114249"/>
    <lineage>
        <taxon>Bacteria</taxon>
        <taxon>Pseudomonadati</taxon>
        <taxon>Pseudomonadota</taxon>
        <taxon>Betaproteobacteria</taxon>
        <taxon>Burkholderiales</taxon>
        <taxon>Tepidimonas</taxon>
    </lineage>
</organism>
<accession>A0A4R3L5D9</accession>
<proteinExistence type="inferred from homology"/>
<feature type="compositionally biased region" description="Basic and acidic residues" evidence="6">
    <location>
        <begin position="1"/>
        <end position="15"/>
    </location>
</feature>
<evidence type="ECO:0000256" key="4">
    <source>
        <dbReference type="ARBA" id="ARBA00022490"/>
    </source>
</evidence>
<comment type="caution">
    <text evidence="9">The sequence shown here is derived from an EMBL/GenBank/DDBJ whole genome shotgun (WGS) entry which is preliminary data.</text>
</comment>
<evidence type="ECO:0000313" key="12">
    <source>
        <dbReference type="Proteomes" id="UP000315577"/>
    </source>
</evidence>
<evidence type="ECO:0000256" key="3">
    <source>
        <dbReference type="ARBA" id="ARBA00018111"/>
    </source>
</evidence>
<dbReference type="HAMAP" id="MF_01114">
    <property type="entry name" value="RecX"/>
    <property type="match status" value="1"/>
</dbReference>
<comment type="subcellular location">
    <subcellularLocation>
        <location evidence="1 5">Cytoplasm</location>
    </subcellularLocation>
</comment>
<dbReference type="PANTHER" id="PTHR33602">
    <property type="entry name" value="REGULATORY PROTEIN RECX FAMILY PROTEIN"/>
    <property type="match status" value="1"/>
</dbReference>
<dbReference type="AlphaFoldDB" id="A0A4R3L5D9"/>
<dbReference type="Proteomes" id="UP000315577">
    <property type="component" value="Unassembled WGS sequence"/>
</dbReference>
<dbReference type="InterPro" id="IPR036388">
    <property type="entry name" value="WH-like_DNA-bd_sf"/>
</dbReference>
<dbReference type="RefSeq" id="WP_132963619.1">
    <property type="nucleotide sequence ID" value="NZ_SMAH01000021.1"/>
</dbReference>
<dbReference type="GO" id="GO:0006282">
    <property type="term" value="P:regulation of DNA repair"/>
    <property type="evidence" value="ECO:0007669"/>
    <property type="project" value="UniProtKB-UniRule"/>
</dbReference>
<reference evidence="9 11" key="1">
    <citation type="submission" date="2019-03" db="EMBL/GenBank/DDBJ databases">
        <title>Genomic Encyclopedia of Type Strains, Phase IV (KMG-IV): sequencing the most valuable type-strain genomes for metagenomic binning, comparative biology and taxonomic classification.</title>
        <authorList>
            <person name="Goeker M."/>
        </authorList>
    </citation>
    <scope>NUCLEOTIDE SEQUENCE [LARGE SCALE GENOMIC DNA]</scope>
    <source>
        <strain evidence="9 11">DSM 12034</strain>
    </source>
</reference>
<keyword evidence="12" id="KW-1185">Reference proteome</keyword>
<gene>
    <name evidence="5 10" type="primary">recX</name>
    <name evidence="9" type="ORF">EDC36_12114</name>
    <name evidence="10" type="ORF">Tigna_02460</name>
</gene>
<name>A0A4R3L5D9_9BURK</name>
<feature type="region of interest" description="Disordered" evidence="6">
    <location>
        <begin position="1"/>
        <end position="28"/>
    </location>
</feature>
<feature type="domain" description="RecX first three-helical" evidence="8">
    <location>
        <begin position="30"/>
        <end position="68"/>
    </location>
</feature>
<dbReference type="PANTHER" id="PTHR33602:SF1">
    <property type="entry name" value="REGULATORY PROTEIN RECX FAMILY PROTEIN"/>
    <property type="match status" value="1"/>
</dbReference>
<dbReference type="GO" id="GO:0005737">
    <property type="term" value="C:cytoplasm"/>
    <property type="evidence" value="ECO:0007669"/>
    <property type="project" value="UniProtKB-SubCell"/>
</dbReference>
<sequence>MRRLTRSEAAHDPHAPAEPGRTGRDGPSLRARALRLLARRDHTRTELAQRLAPYADDEAALQAVLDECAAKGWLDEQRAVEAHLHRRGQRLGAARLSAELRARGIDGEALAQARAWAEATEAQRAQAVWARRFGQPPHDVTERARQQRFLLARGFAPEVVRRVVPQVVDGGDGAPGDDG</sequence>
<dbReference type="InterPro" id="IPR053925">
    <property type="entry name" value="RecX_HTH_3rd"/>
</dbReference>
<evidence type="ECO:0000256" key="6">
    <source>
        <dbReference type="SAM" id="MobiDB-lite"/>
    </source>
</evidence>
<comment type="similarity">
    <text evidence="2 5">Belongs to the RecX family.</text>
</comment>